<evidence type="ECO:0000259" key="9">
    <source>
        <dbReference type="Pfam" id="PF23598"/>
    </source>
</evidence>
<sequence length="1415" mass="164428">MVSMIAETILSKLNDFVIQEADLLRGVEEQVEVMEKELKMMYAVLQDVEASEGLTEYLLHWNEIVETASLNADNAIEKFITSTGNKSGFFVFQHLIDRHQVGMQLNHIKASFREMPPGKIWDEMVEDVNLNTDNPVNGFFTSAGTNSLLLFFQHLIERNEVIMQLNLIKASFRDSDMGRSIISTVMESGKTMHSPYSISYCSEILIPEAIRVICSRFFLGERYDQALWQSLYNQVDSIKRNLSFMETLSEDVEAKEEVALREKIWILEMKDVADHTWAREKKIFQQHDVSKGSIEISVPNIGQESVAQNWQDKETSISDICNTINFKEQAQPGSSNHEEIQEIDNSCILEILIYLLTQKSIEDLKEQVESVREDFRKICVLLEKFPEKEKRDQKLEALVEEIQEVAQQAKAIIELYDNSKELKRRGVFERFFNLHHEIQTRNKIANEIDRIKSRISDISRRKLIHDMECIRGRRSSSSSTAKKLQGTGPATPGRQTQLSTSIQEERNHMEDAGNLEDQVKLMETEIMLMRALLEDFQATEKPSRRVKVWLEEIRGIADDAEDVIKTYRERIQKDLSNYEDMMIQNKIANGIRRVMNKIHDVSERREASNSIFHSLCQRRPPPNIIGFDEDVHAIKKRILTGDGYRCIISIVGEEGTGKTTLGKLIYSDDEVINHFPFRAWISVPQENSDRAVLQEIQKQVMDSLQQKGKWNVREPLAALDGRYLIILDDIRKAKVLDFLRTAFPDKSNGSIIVITTQEMAIALRADSNNSPHEIQLPNEEESWSLFTGTLKVEIPPELEDIGKEFVRSCGRVRQNLVHMGNLLSKNAVTSENWSRVLKQFNKGRIPWLKTQKVYMDTPRNLRKCLDYFRLFPDDFEIPERRLITLWVAEGFVNKRMDNEPPEHIARGYLKDLIDKEMVEVVKEKFDGDVTCRLSKEGAKFLQDYAEATSGFSSSIHGPRRFADHYDHTDFHFKHIHGDESDTPLESYYADVLSFLSFDLCKGNKPGEDVRKFLHRCISSKCFLLLRVLVLECVFRPKFPKVFNRLLQLRYLGLRWTYLEELPPFVSNLLKLQTLDVKHTYISTLPHSIWKMQRLRHLYLSESYRSRFEPKPNSSSLRELQTLWGVFIDEESPVKNGLKTLLNLRKLGLACRIMLSEKKQMLSQIEAVADWILELKDLESLRLRSFDELGKPWYLPLKDLSKLKNLSSMYLLGRLKFDFVRTGIPESLTYLTLSASRLKNDPMQMLQHLRNLTKLRLFSDSFVGKTMCCSSEIFLHLEVLKVWNLEHLIRSCRQLKILPKEVQCMKNLRILRLTDMLFQKSMHCYSGSFPQLLELKLENLKHLQIWTVGKEALPQLSHLEIKSCSQLRMLPKGLQHKRNLKVLKVKNMPQEFTNRLDENRGLDWFKIAHVPTREII</sequence>
<feature type="domain" description="Disease resistance protein winged helix" evidence="8">
    <location>
        <begin position="870"/>
        <end position="932"/>
    </location>
</feature>
<evidence type="ECO:0000259" key="6">
    <source>
        <dbReference type="Pfam" id="PF00931"/>
    </source>
</evidence>
<dbReference type="Pfam" id="PF00931">
    <property type="entry name" value="NB-ARC"/>
    <property type="match status" value="1"/>
</dbReference>
<dbReference type="InterPro" id="IPR058922">
    <property type="entry name" value="WHD_DRP"/>
</dbReference>
<gene>
    <name evidence="10" type="ORF">MANES_11G123200</name>
</gene>
<dbReference type="Gene3D" id="3.80.10.10">
    <property type="entry name" value="Ribonuclease Inhibitor"/>
    <property type="match status" value="2"/>
</dbReference>
<evidence type="ECO:0000256" key="3">
    <source>
        <dbReference type="ARBA" id="ARBA00022821"/>
    </source>
</evidence>
<evidence type="ECO:0000256" key="5">
    <source>
        <dbReference type="SAM" id="MobiDB-lite"/>
    </source>
</evidence>
<keyword evidence="2" id="KW-0547">Nucleotide-binding</keyword>
<protein>
    <recommendedName>
        <fullName evidence="11">NB-ARC domain-containing protein</fullName>
    </recommendedName>
</protein>
<dbReference type="PRINTS" id="PR00364">
    <property type="entry name" value="DISEASERSIST"/>
</dbReference>
<name>A0A2C9V0Q9_MANES</name>
<dbReference type="SUPFAM" id="SSF52540">
    <property type="entry name" value="P-loop containing nucleoside triphosphate hydrolases"/>
    <property type="match status" value="1"/>
</dbReference>
<dbReference type="InterPro" id="IPR042197">
    <property type="entry name" value="Apaf_helical"/>
</dbReference>
<dbReference type="GO" id="GO:0043531">
    <property type="term" value="F:ADP binding"/>
    <property type="evidence" value="ECO:0007669"/>
    <property type="project" value="InterPro"/>
</dbReference>
<dbReference type="GO" id="GO:0051707">
    <property type="term" value="P:response to other organism"/>
    <property type="evidence" value="ECO:0007669"/>
    <property type="project" value="UniProtKB-ARBA"/>
</dbReference>
<dbReference type="SUPFAM" id="SSF52058">
    <property type="entry name" value="L domain-like"/>
    <property type="match status" value="1"/>
</dbReference>
<dbReference type="InterPro" id="IPR055414">
    <property type="entry name" value="LRR_R13L4/SHOC2-like"/>
</dbReference>
<feature type="domain" description="Disease resistance N-terminal" evidence="7">
    <location>
        <begin position="499"/>
        <end position="573"/>
    </location>
</feature>
<dbReference type="InterPro" id="IPR032675">
    <property type="entry name" value="LRR_dom_sf"/>
</dbReference>
<proteinExistence type="predicted"/>
<dbReference type="Gene3D" id="1.20.5.4130">
    <property type="match status" value="2"/>
</dbReference>
<dbReference type="InterPro" id="IPR036388">
    <property type="entry name" value="WH-like_DNA-bd_sf"/>
</dbReference>
<evidence type="ECO:0000259" key="8">
    <source>
        <dbReference type="Pfam" id="PF23559"/>
    </source>
</evidence>
<dbReference type="InterPro" id="IPR044974">
    <property type="entry name" value="Disease_R_plants"/>
</dbReference>
<keyword evidence="1" id="KW-0677">Repeat</keyword>
<dbReference type="PANTHER" id="PTHR23155:SF955">
    <property type="entry name" value="AAA+ ATPASE DOMAIN-CONTAINING PROTEIN"/>
    <property type="match status" value="1"/>
</dbReference>
<dbReference type="InterPro" id="IPR002182">
    <property type="entry name" value="NB-ARC"/>
</dbReference>
<dbReference type="STRING" id="3983.A0A2C9V0Q9"/>
<dbReference type="InterPro" id="IPR027417">
    <property type="entry name" value="P-loop_NTPase"/>
</dbReference>
<feature type="domain" description="Disease resistance N-terminal" evidence="7">
    <location>
        <begin position="7"/>
        <end position="87"/>
    </location>
</feature>
<dbReference type="Gene3D" id="3.40.50.300">
    <property type="entry name" value="P-loop containing nucleotide triphosphate hydrolases"/>
    <property type="match status" value="1"/>
</dbReference>
<dbReference type="InterPro" id="IPR041118">
    <property type="entry name" value="Rx_N"/>
</dbReference>
<keyword evidence="4" id="KW-0175">Coiled coil</keyword>
<organism evidence="10">
    <name type="scientific">Manihot esculenta</name>
    <name type="common">Cassava</name>
    <name type="synonym">Jatropha manihot</name>
    <dbReference type="NCBI Taxonomy" id="3983"/>
    <lineage>
        <taxon>Eukaryota</taxon>
        <taxon>Viridiplantae</taxon>
        <taxon>Streptophyta</taxon>
        <taxon>Embryophyta</taxon>
        <taxon>Tracheophyta</taxon>
        <taxon>Spermatophyta</taxon>
        <taxon>Magnoliopsida</taxon>
        <taxon>eudicotyledons</taxon>
        <taxon>Gunneridae</taxon>
        <taxon>Pentapetalae</taxon>
        <taxon>rosids</taxon>
        <taxon>fabids</taxon>
        <taxon>Malpighiales</taxon>
        <taxon>Euphorbiaceae</taxon>
        <taxon>Crotonoideae</taxon>
        <taxon>Manihoteae</taxon>
        <taxon>Manihot</taxon>
    </lineage>
</organism>
<dbReference type="Gene3D" id="1.10.10.10">
    <property type="entry name" value="Winged helix-like DNA-binding domain superfamily/Winged helix DNA-binding domain"/>
    <property type="match status" value="1"/>
</dbReference>
<evidence type="ECO:0000259" key="7">
    <source>
        <dbReference type="Pfam" id="PF18052"/>
    </source>
</evidence>
<evidence type="ECO:0000256" key="2">
    <source>
        <dbReference type="ARBA" id="ARBA00022741"/>
    </source>
</evidence>
<evidence type="ECO:0000256" key="1">
    <source>
        <dbReference type="ARBA" id="ARBA00022737"/>
    </source>
</evidence>
<dbReference type="Pfam" id="PF23559">
    <property type="entry name" value="WHD_DRP"/>
    <property type="match status" value="1"/>
</dbReference>
<feature type="domain" description="NB-ARC" evidence="6">
    <location>
        <begin position="628"/>
        <end position="787"/>
    </location>
</feature>
<evidence type="ECO:0000313" key="10">
    <source>
        <dbReference type="EMBL" id="OAY37715.1"/>
    </source>
</evidence>
<keyword evidence="3" id="KW-0611">Plant defense</keyword>
<evidence type="ECO:0000256" key="4">
    <source>
        <dbReference type="SAM" id="Coils"/>
    </source>
</evidence>
<dbReference type="SUPFAM" id="SSF52047">
    <property type="entry name" value="RNI-like"/>
    <property type="match status" value="1"/>
</dbReference>
<dbReference type="CDD" id="cd14798">
    <property type="entry name" value="RX-CC_like"/>
    <property type="match status" value="2"/>
</dbReference>
<feature type="domain" description="Disease resistance R13L4/SHOC-2-like LRR" evidence="9">
    <location>
        <begin position="1017"/>
        <end position="1343"/>
    </location>
</feature>
<dbReference type="Gene3D" id="1.10.8.430">
    <property type="entry name" value="Helical domain of apoptotic protease-activating factors"/>
    <property type="match status" value="1"/>
</dbReference>
<dbReference type="InterPro" id="IPR038005">
    <property type="entry name" value="RX-like_CC"/>
</dbReference>
<accession>A0A2C9V0Q9</accession>
<dbReference type="GO" id="GO:0006952">
    <property type="term" value="P:defense response"/>
    <property type="evidence" value="ECO:0007669"/>
    <property type="project" value="UniProtKB-KW"/>
</dbReference>
<feature type="coiled-coil region" evidence="4">
    <location>
        <begin position="354"/>
        <end position="415"/>
    </location>
</feature>
<evidence type="ECO:0008006" key="11">
    <source>
        <dbReference type="Google" id="ProtNLM"/>
    </source>
</evidence>
<dbReference type="Pfam" id="PF23598">
    <property type="entry name" value="LRR_14"/>
    <property type="match status" value="1"/>
</dbReference>
<dbReference type="Pfam" id="PF18052">
    <property type="entry name" value="Rx_N"/>
    <property type="match status" value="2"/>
</dbReference>
<dbReference type="PANTHER" id="PTHR23155">
    <property type="entry name" value="DISEASE RESISTANCE PROTEIN RP"/>
    <property type="match status" value="1"/>
</dbReference>
<dbReference type="EMBL" id="CM004397">
    <property type="protein sequence ID" value="OAY37715.1"/>
    <property type="molecule type" value="Genomic_DNA"/>
</dbReference>
<reference evidence="10" key="1">
    <citation type="submission" date="2016-02" db="EMBL/GenBank/DDBJ databases">
        <title>WGS assembly of Manihot esculenta.</title>
        <authorList>
            <person name="Bredeson J.V."/>
            <person name="Prochnik S.E."/>
            <person name="Lyons J.B."/>
            <person name="Schmutz J."/>
            <person name="Grimwood J."/>
            <person name="Vrebalov J."/>
            <person name="Bart R.S."/>
            <person name="Amuge T."/>
            <person name="Ferguson M.E."/>
            <person name="Green R."/>
            <person name="Putnam N."/>
            <person name="Stites J."/>
            <person name="Rounsley S."/>
            <person name="Rokhsar D.S."/>
        </authorList>
    </citation>
    <scope>NUCLEOTIDE SEQUENCE [LARGE SCALE GENOMIC DNA]</scope>
    <source>
        <tissue evidence="10">Leaf</tissue>
    </source>
</reference>
<feature type="region of interest" description="Disordered" evidence="5">
    <location>
        <begin position="472"/>
        <end position="501"/>
    </location>
</feature>